<gene>
    <name evidence="2" type="ORF">N7468_000289</name>
</gene>
<evidence type="ECO:0000313" key="3">
    <source>
        <dbReference type="Proteomes" id="UP001150941"/>
    </source>
</evidence>
<dbReference type="Proteomes" id="UP001150941">
    <property type="component" value="Unassembled WGS sequence"/>
</dbReference>
<dbReference type="AlphaFoldDB" id="A0A9W9TY77"/>
<comment type="caution">
    <text evidence="2">The sequence shown here is derived from an EMBL/GenBank/DDBJ whole genome shotgun (WGS) entry which is preliminary data.</text>
</comment>
<reference evidence="2" key="1">
    <citation type="submission" date="2022-11" db="EMBL/GenBank/DDBJ databases">
        <authorList>
            <person name="Petersen C."/>
        </authorList>
    </citation>
    <scope>NUCLEOTIDE SEQUENCE</scope>
    <source>
        <strain evidence="2">IBT 19713</strain>
    </source>
</reference>
<accession>A0A9W9TY77</accession>
<proteinExistence type="predicted"/>
<feature type="region of interest" description="Disordered" evidence="1">
    <location>
        <begin position="39"/>
        <end position="64"/>
    </location>
</feature>
<organism evidence="2 3">
    <name type="scientific">Penicillium chermesinum</name>
    <dbReference type="NCBI Taxonomy" id="63820"/>
    <lineage>
        <taxon>Eukaryota</taxon>
        <taxon>Fungi</taxon>
        <taxon>Dikarya</taxon>
        <taxon>Ascomycota</taxon>
        <taxon>Pezizomycotina</taxon>
        <taxon>Eurotiomycetes</taxon>
        <taxon>Eurotiomycetidae</taxon>
        <taxon>Eurotiales</taxon>
        <taxon>Aspergillaceae</taxon>
        <taxon>Penicillium</taxon>
    </lineage>
</organism>
<name>A0A9W9TY77_9EURO</name>
<evidence type="ECO:0000256" key="1">
    <source>
        <dbReference type="SAM" id="MobiDB-lite"/>
    </source>
</evidence>
<dbReference type="GeneID" id="83196889"/>
<evidence type="ECO:0000313" key="2">
    <source>
        <dbReference type="EMBL" id="KAJ5248838.1"/>
    </source>
</evidence>
<protein>
    <submittedName>
        <fullName evidence="2">Uncharacterized protein</fullName>
    </submittedName>
</protein>
<dbReference type="RefSeq" id="XP_058335617.1">
    <property type="nucleotide sequence ID" value="XM_058469586.1"/>
</dbReference>
<reference evidence="2" key="2">
    <citation type="journal article" date="2023" name="IMA Fungus">
        <title>Comparative genomic study of the Penicillium genus elucidates a diverse pangenome and 15 lateral gene transfer events.</title>
        <authorList>
            <person name="Petersen C."/>
            <person name="Sorensen T."/>
            <person name="Nielsen M.R."/>
            <person name="Sondergaard T.E."/>
            <person name="Sorensen J.L."/>
            <person name="Fitzpatrick D.A."/>
            <person name="Frisvad J.C."/>
            <person name="Nielsen K.L."/>
        </authorList>
    </citation>
    <scope>NUCLEOTIDE SEQUENCE</scope>
    <source>
        <strain evidence="2">IBT 19713</strain>
    </source>
</reference>
<keyword evidence="3" id="KW-1185">Reference proteome</keyword>
<sequence length="109" mass="12196">MAALFGPQPASLGKFNTNIDILEHHTYIPASELVQPYGLPQHRPRDRLQDPSPTRALSKYGPYPPFNKTRSTPWTACLKSLILFFRVLIAASTLTSQSTLKFTALRKQG</sequence>
<dbReference type="EMBL" id="JAPQKS010000001">
    <property type="protein sequence ID" value="KAJ5248838.1"/>
    <property type="molecule type" value="Genomic_DNA"/>
</dbReference>